<accession>A0A6A6UUN7</accession>
<dbReference type="AlphaFoldDB" id="A0A6A6UUN7"/>
<dbReference type="EMBL" id="MU004230">
    <property type="protein sequence ID" value="KAF2674654.1"/>
    <property type="molecule type" value="Genomic_DNA"/>
</dbReference>
<protein>
    <submittedName>
        <fullName evidence="1">Uncharacterized protein</fullName>
    </submittedName>
</protein>
<proteinExistence type="predicted"/>
<evidence type="ECO:0000313" key="2">
    <source>
        <dbReference type="Proteomes" id="UP000799302"/>
    </source>
</evidence>
<reference evidence="1" key="1">
    <citation type="journal article" date="2020" name="Stud. Mycol.">
        <title>101 Dothideomycetes genomes: a test case for predicting lifestyles and emergence of pathogens.</title>
        <authorList>
            <person name="Haridas S."/>
            <person name="Albert R."/>
            <person name="Binder M."/>
            <person name="Bloem J."/>
            <person name="Labutti K."/>
            <person name="Salamov A."/>
            <person name="Andreopoulos B."/>
            <person name="Baker S."/>
            <person name="Barry K."/>
            <person name="Bills G."/>
            <person name="Bluhm B."/>
            <person name="Cannon C."/>
            <person name="Castanera R."/>
            <person name="Culley D."/>
            <person name="Daum C."/>
            <person name="Ezra D."/>
            <person name="Gonzalez J."/>
            <person name="Henrissat B."/>
            <person name="Kuo A."/>
            <person name="Liang C."/>
            <person name="Lipzen A."/>
            <person name="Lutzoni F."/>
            <person name="Magnuson J."/>
            <person name="Mondo S."/>
            <person name="Nolan M."/>
            <person name="Ohm R."/>
            <person name="Pangilinan J."/>
            <person name="Park H.-J."/>
            <person name="Ramirez L."/>
            <person name="Alfaro M."/>
            <person name="Sun H."/>
            <person name="Tritt A."/>
            <person name="Yoshinaga Y."/>
            <person name="Zwiers L.-H."/>
            <person name="Turgeon B."/>
            <person name="Goodwin S."/>
            <person name="Spatafora J."/>
            <person name="Crous P."/>
            <person name="Grigoriev I."/>
        </authorList>
    </citation>
    <scope>NUCLEOTIDE SEQUENCE</scope>
    <source>
        <strain evidence="1">CBS 115976</strain>
    </source>
</reference>
<organism evidence="1 2">
    <name type="scientific">Microthyrium microscopicum</name>
    <dbReference type="NCBI Taxonomy" id="703497"/>
    <lineage>
        <taxon>Eukaryota</taxon>
        <taxon>Fungi</taxon>
        <taxon>Dikarya</taxon>
        <taxon>Ascomycota</taxon>
        <taxon>Pezizomycotina</taxon>
        <taxon>Dothideomycetes</taxon>
        <taxon>Dothideomycetes incertae sedis</taxon>
        <taxon>Microthyriales</taxon>
        <taxon>Microthyriaceae</taxon>
        <taxon>Microthyrium</taxon>
    </lineage>
</organism>
<sequence length="230" mass="26451">MASRQVKNDISAIQASIAEVIKEASELQTIVAEAAPLIVTPCYCTPFYTLPELFTKFIKEWKGASAKLLATCNQDNDEPNAKLIDIGYVGRDNLYDTLRETLSYAKYTKKYWADHFINRSTQLTDEHDDINKGFQILLRLTTFMVTDHATWSAPKVWTGRELEKLQRKMADTNDSVEDTKYQLCSKTSVETMPDDNRECCSLCRKNRSEKIAIHGKQYSWRDDADPLWYP</sequence>
<name>A0A6A6UUN7_9PEZI</name>
<dbReference type="Proteomes" id="UP000799302">
    <property type="component" value="Unassembled WGS sequence"/>
</dbReference>
<gene>
    <name evidence="1" type="ORF">BT63DRAFT_449644</name>
</gene>
<evidence type="ECO:0000313" key="1">
    <source>
        <dbReference type="EMBL" id="KAF2674654.1"/>
    </source>
</evidence>
<keyword evidence="2" id="KW-1185">Reference proteome</keyword>